<feature type="domain" description="FAD-binding PCMH-type" evidence="4">
    <location>
        <begin position="139"/>
        <end position="322"/>
    </location>
</feature>
<comment type="caution">
    <text evidence="5">The sequence shown here is derived from an EMBL/GenBank/DDBJ whole genome shotgun (WGS) entry which is preliminary data.</text>
</comment>
<dbReference type="InterPro" id="IPR006094">
    <property type="entry name" value="Oxid_FAD_bind_N"/>
</dbReference>
<dbReference type="SUPFAM" id="SSF56176">
    <property type="entry name" value="FAD-binding/transporter-associated domain-like"/>
    <property type="match status" value="1"/>
</dbReference>
<dbReference type="EMBL" id="ML978134">
    <property type="protein sequence ID" value="KAF2094374.1"/>
    <property type="molecule type" value="Genomic_DNA"/>
</dbReference>
<dbReference type="AlphaFoldDB" id="A0A9P4M620"/>
<dbReference type="PANTHER" id="PTHR13878:SF91">
    <property type="entry name" value="FAD BINDING DOMAIN PROTEIN (AFU_ORTHOLOGUE AFUA_6G12070)-RELATED"/>
    <property type="match status" value="1"/>
</dbReference>
<dbReference type="PANTHER" id="PTHR13878">
    <property type="entry name" value="GULONOLACTONE OXIDASE"/>
    <property type="match status" value="1"/>
</dbReference>
<gene>
    <name evidence="5" type="ORF">NA57DRAFT_46680</name>
</gene>
<dbReference type="PROSITE" id="PS51387">
    <property type="entry name" value="FAD_PCMH"/>
    <property type="match status" value="1"/>
</dbReference>
<feature type="signal peptide" evidence="3">
    <location>
        <begin position="1"/>
        <end position="20"/>
    </location>
</feature>
<dbReference type="GO" id="GO:0071949">
    <property type="term" value="F:FAD binding"/>
    <property type="evidence" value="ECO:0007669"/>
    <property type="project" value="InterPro"/>
</dbReference>
<keyword evidence="3" id="KW-0732">Signal</keyword>
<evidence type="ECO:0000313" key="5">
    <source>
        <dbReference type="EMBL" id="KAF2094374.1"/>
    </source>
</evidence>
<reference evidence="5" key="1">
    <citation type="journal article" date="2020" name="Stud. Mycol.">
        <title>101 Dothideomycetes genomes: a test case for predicting lifestyles and emergence of pathogens.</title>
        <authorList>
            <person name="Haridas S."/>
            <person name="Albert R."/>
            <person name="Binder M."/>
            <person name="Bloem J."/>
            <person name="Labutti K."/>
            <person name="Salamov A."/>
            <person name="Andreopoulos B."/>
            <person name="Baker S."/>
            <person name="Barry K."/>
            <person name="Bills G."/>
            <person name="Bluhm B."/>
            <person name="Cannon C."/>
            <person name="Castanera R."/>
            <person name="Culley D."/>
            <person name="Daum C."/>
            <person name="Ezra D."/>
            <person name="Gonzalez J."/>
            <person name="Henrissat B."/>
            <person name="Kuo A."/>
            <person name="Liang C."/>
            <person name="Lipzen A."/>
            <person name="Lutzoni F."/>
            <person name="Magnuson J."/>
            <person name="Mondo S."/>
            <person name="Nolan M."/>
            <person name="Ohm R."/>
            <person name="Pangilinan J."/>
            <person name="Park H.-J."/>
            <person name="Ramirez L."/>
            <person name="Alfaro M."/>
            <person name="Sun H."/>
            <person name="Tritt A."/>
            <person name="Yoshinaga Y."/>
            <person name="Zwiers L.-H."/>
            <person name="Turgeon B."/>
            <person name="Goodwin S."/>
            <person name="Spatafora J."/>
            <person name="Crous P."/>
            <person name="Grigoriev I."/>
        </authorList>
    </citation>
    <scope>NUCLEOTIDE SEQUENCE</scope>
    <source>
        <strain evidence="5">CBS 133067</strain>
    </source>
</reference>
<evidence type="ECO:0000256" key="1">
    <source>
        <dbReference type="ARBA" id="ARBA00005466"/>
    </source>
</evidence>
<dbReference type="InterPro" id="IPR050432">
    <property type="entry name" value="FAD-linked_Oxidoreductases_BP"/>
</dbReference>
<evidence type="ECO:0000256" key="3">
    <source>
        <dbReference type="SAM" id="SignalP"/>
    </source>
</evidence>
<sequence length="613" mass="65589">MSALRLPLVWFLTIAQVARASPPNHHAPVPPILEVTPSQWASLNESVSGRLHQNHPLGLSCYTSYSNGYRTHSKAETHSPNLAQCSIIEQNRTTGTYLANQPGAYLYGDISFCQAKDQGCPLKYSSPDSPLPIPGTCYQGAVPDYYIDVRTVSDVQKGLAFASAHHLPLVIKNTGHDHKARSAGPNSLALWTHNVQPGLEFTTGFVPDGCSAPTGNVITFGAGQQFDGIYQFAQKNNVSVVGGSSATVGAAGGWITGGGHSAQSVTLGLGVDNVQQLRAVLPNGTYITANRCQNQDLFFALRGGGGATFGVVMEMTTLAHPIKRLGFGAFLFEQLTSSATKELLEIMVGNAAKWSSEGFGGYFLPGAASPLVALMSPLMTEAETNATLKPLIDFATRQGNLSVLSTVISGSYYEIYTNYLKDALEDSGGVAAAQSSRLIPMHNFVGNVSQTTLVNTLADLLNSSVTTSTVPIQPLFINIVGPVLYNVPASDLLGGPGYASVTPAWRTSPWHVIHQRLWDPADTTVGGAGSYANAYKLAQDETARLRALVPDGGSYQNEAAINEPDAINMFWGKENYERLLEIKKEVDPSNLLTVHQGVGWDPKAVRFRCYTKP</sequence>
<evidence type="ECO:0000256" key="2">
    <source>
        <dbReference type="ARBA" id="ARBA00023002"/>
    </source>
</evidence>
<keyword evidence="6" id="KW-1185">Reference proteome</keyword>
<comment type="similarity">
    <text evidence="1">Belongs to the oxygen-dependent FAD-linked oxidoreductase family.</text>
</comment>
<feature type="chain" id="PRO_5040243627" evidence="3">
    <location>
        <begin position="21"/>
        <end position="613"/>
    </location>
</feature>
<dbReference type="OrthoDB" id="9983560at2759"/>
<evidence type="ECO:0000313" key="6">
    <source>
        <dbReference type="Proteomes" id="UP000799772"/>
    </source>
</evidence>
<name>A0A9P4M620_9PEZI</name>
<dbReference type="InterPro" id="IPR016169">
    <property type="entry name" value="FAD-bd_PCMH_sub2"/>
</dbReference>
<accession>A0A9P4M620</accession>
<proteinExistence type="inferred from homology"/>
<dbReference type="InterPro" id="IPR016166">
    <property type="entry name" value="FAD-bd_PCMH"/>
</dbReference>
<dbReference type="GO" id="GO:0016491">
    <property type="term" value="F:oxidoreductase activity"/>
    <property type="evidence" value="ECO:0007669"/>
    <property type="project" value="UniProtKB-KW"/>
</dbReference>
<dbReference type="Pfam" id="PF08031">
    <property type="entry name" value="BBE"/>
    <property type="match status" value="1"/>
</dbReference>
<protein>
    <submittedName>
        <fullName evidence="5">FAD-binding domain-containing protein</fullName>
    </submittedName>
</protein>
<dbReference type="Proteomes" id="UP000799772">
    <property type="component" value="Unassembled WGS sequence"/>
</dbReference>
<dbReference type="Pfam" id="PF01565">
    <property type="entry name" value="FAD_binding_4"/>
    <property type="match status" value="1"/>
</dbReference>
<dbReference type="InterPro" id="IPR036318">
    <property type="entry name" value="FAD-bd_PCMH-like_sf"/>
</dbReference>
<dbReference type="InterPro" id="IPR012951">
    <property type="entry name" value="BBE"/>
</dbReference>
<keyword evidence="2" id="KW-0560">Oxidoreductase</keyword>
<dbReference type="Gene3D" id="3.30.465.10">
    <property type="match status" value="1"/>
</dbReference>
<evidence type="ECO:0000259" key="4">
    <source>
        <dbReference type="PROSITE" id="PS51387"/>
    </source>
</evidence>
<organism evidence="5 6">
    <name type="scientific">Rhizodiscina lignyota</name>
    <dbReference type="NCBI Taxonomy" id="1504668"/>
    <lineage>
        <taxon>Eukaryota</taxon>
        <taxon>Fungi</taxon>
        <taxon>Dikarya</taxon>
        <taxon>Ascomycota</taxon>
        <taxon>Pezizomycotina</taxon>
        <taxon>Dothideomycetes</taxon>
        <taxon>Pleosporomycetidae</taxon>
        <taxon>Aulographales</taxon>
        <taxon>Rhizodiscinaceae</taxon>
        <taxon>Rhizodiscina</taxon>
    </lineage>
</organism>